<dbReference type="Gene3D" id="2.60.120.260">
    <property type="entry name" value="Galactose-binding domain-like"/>
    <property type="match status" value="1"/>
</dbReference>
<keyword evidence="3" id="KW-1185">Reference proteome</keyword>
<dbReference type="Proteomes" id="UP001371305">
    <property type="component" value="Unassembled WGS sequence"/>
</dbReference>
<evidence type="ECO:0000313" key="3">
    <source>
        <dbReference type="Proteomes" id="UP001371305"/>
    </source>
</evidence>
<accession>A0ABU9ASC1</accession>
<dbReference type="SUPFAM" id="SSF51445">
    <property type="entry name" value="(Trans)glycosidases"/>
    <property type="match status" value="1"/>
</dbReference>
<feature type="signal peptide" evidence="1">
    <location>
        <begin position="1"/>
        <end position="19"/>
    </location>
</feature>
<reference evidence="2 3" key="1">
    <citation type="submission" date="2024-04" db="EMBL/GenBank/DDBJ databases">
        <title>Luteolibacter sp. isolated from soil.</title>
        <authorList>
            <person name="An J."/>
        </authorList>
    </citation>
    <scope>NUCLEOTIDE SEQUENCE [LARGE SCALE GENOMIC DNA]</scope>
    <source>
        <strain evidence="2 3">Y139</strain>
    </source>
</reference>
<proteinExistence type="predicted"/>
<protein>
    <recommendedName>
        <fullName evidence="4">Carbohydrate-binding domain-containing protein</fullName>
    </recommendedName>
</protein>
<dbReference type="RefSeq" id="WP_341404232.1">
    <property type="nucleotide sequence ID" value="NZ_JBBUKT010000003.1"/>
</dbReference>
<organism evidence="2 3">
    <name type="scientific">Luteolibacter soli</name>
    <dbReference type="NCBI Taxonomy" id="3135280"/>
    <lineage>
        <taxon>Bacteria</taxon>
        <taxon>Pseudomonadati</taxon>
        <taxon>Verrucomicrobiota</taxon>
        <taxon>Verrucomicrobiia</taxon>
        <taxon>Verrucomicrobiales</taxon>
        <taxon>Verrucomicrobiaceae</taxon>
        <taxon>Luteolibacter</taxon>
    </lineage>
</organism>
<dbReference type="InterPro" id="IPR017853">
    <property type="entry name" value="GH"/>
</dbReference>
<name>A0ABU9ASC1_9BACT</name>
<keyword evidence="1" id="KW-0732">Signal</keyword>
<evidence type="ECO:0000256" key="1">
    <source>
        <dbReference type="SAM" id="SignalP"/>
    </source>
</evidence>
<dbReference type="EMBL" id="JBBUKT010000003">
    <property type="protein sequence ID" value="MEK7950624.1"/>
    <property type="molecule type" value="Genomic_DNA"/>
</dbReference>
<sequence length="1075" mass="117437">MRRFLTSLLAALSIQVAHAAPVSLIDTDKPAEGWTFNNGQEFPGAKGKLEAMEGGVRLIGDFTGGGGYVQAQRSIADIDVRVLSFDVRAEGSEEFTLRIGDGSEQCHQIVLKIDPAKSWQPVNLPLETFFRDRGTAGALTNIARYESWGGAKDGKWHGPAKYVCFLLGNSGGTNKVRTLEFRNLKIEPMPQAVAGAEVVESVDLDEVIDGANEWNFSNGPEFKGATGSLEAKDHFELRGDFTKGGAYCAAVRSLDEFQAANLKAIRMEAKTKNAATVSVQLVDGTGQTHQKKGIPITADDVWHEVIIDPQQIAGGEHWSGANDGQWHGPAKMFAISVTSGSDEKGKQPVLEMRHIRGEFLLPVFSGKPALEEDFSHGLPAGWTSSGKVETSTLKLSRTVNEAEKPCGFSTTTFPVAPGKWLASLRAKSELESPDNSYHGAVTLEVLGSGGKTIATLPVAEVFGKRDWQASQATLDLPAGATTARLKGELRKTWGTLWLDDLALSPLDPAPLRAGRVERLLFSTAALGNLLLPSDPKTVNVEVICRKPLATSSRSLAWTVCDYWGMEQLDPAKVSLDGPTPKDGKFVYTATIDLSQASLETGRYYEVHASLDAEKFKNHTGLAILPEAITHRYKPEEVPFTARNWDNRIPEFIRLTHRLGVRMCGVWGGWSEKPPYTPEAPGLDLVKELGMGWVTGTPAATIERGSTDYDEKALREGMRNFLTTFGKHRPLVVNLGNEPHGTGERVIKNAEAYRVLYDEVKKFDPSIKVVATSVEPNEEYFKAGYGKSCDAFDFHIYESAENVRRTIGQYRELQKKYGVEKPIWSTELGLNSQGMTRLVVASELPKKFATFFAAGGANVSWFGLLYPDGDGSSHGSSGDSHNVFDCRFNRYNPRLDAIAYYHAVNSIAVKHFVEEKLYPDGTRAMLFRDAEKQSLLVTWNDTKSRQVEWQLAGTRELKHIAIDGRTTQLKSANGSYRLTVSSEPVMLTFGGDAKLPAQLPDSPVQLSASAGEVKCSTAKGWQGPKELIAPPRWTAKADGAAAWKTTTPTATTAREAEWTLGPADSGTWLTVRAPLQ</sequence>
<dbReference type="Gene3D" id="3.20.20.80">
    <property type="entry name" value="Glycosidases"/>
    <property type="match status" value="1"/>
</dbReference>
<comment type="caution">
    <text evidence="2">The sequence shown here is derived from an EMBL/GenBank/DDBJ whole genome shotgun (WGS) entry which is preliminary data.</text>
</comment>
<evidence type="ECO:0008006" key="4">
    <source>
        <dbReference type="Google" id="ProtNLM"/>
    </source>
</evidence>
<gene>
    <name evidence="2" type="ORF">WKV53_08960</name>
</gene>
<evidence type="ECO:0000313" key="2">
    <source>
        <dbReference type="EMBL" id="MEK7950624.1"/>
    </source>
</evidence>
<feature type="chain" id="PRO_5045963115" description="Carbohydrate-binding domain-containing protein" evidence="1">
    <location>
        <begin position="20"/>
        <end position="1075"/>
    </location>
</feature>